<protein>
    <submittedName>
        <fullName evidence="4">Uncharacterized protein</fullName>
    </submittedName>
</protein>
<dbReference type="EMBL" id="AP022577">
    <property type="protein sequence ID" value="BBX83246.1"/>
    <property type="molecule type" value="Genomic_DNA"/>
</dbReference>
<feature type="transmembrane region" description="Helical" evidence="2">
    <location>
        <begin position="203"/>
        <end position="221"/>
    </location>
</feature>
<reference evidence="4 5" key="1">
    <citation type="journal article" date="2019" name="Emerg. Microbes Infect.">
        <title>Comprehensive subspecies identification of 175 nontuberculous mycobacteria species based on 7547 genomic profiles.</title>
        <authorList>
            <person name="Matsumoto Y."/>
            <person name="Kinjo T."/>
            <person name="Motooka D."/>
            <person name="Nabeya D."/>
            <person name="Jung N."/>
            <person name="Uechi K."/>
            <person name="Horii T."/>
            <person name="Iida T."/>
            <person name="Fujita J."/>
            <person name="Nakamura S."/>
        </authorList>
    </citation>
    <scope>NUCLEOTIDE SEQUENCE [LARGE SCALE GENOMIC DNA]</scope>
    <source>
        <strain evidence="4 5">JCM 15296</strain>
    </source>
</reference>
<sequence length="236" mass="22578">MRRDDALLAGANLAVAAFLVMAGPSMAIAAADPGASHGNGGKGKSGNSQGGSSRGNPGNGSSGNGSSGNGGSTTRGNPGGTSSASGQTNTAGSSNGKGGGNGNGNGANNAASGARSNHGSDSPVAAPAPTRPNQPMSVVVAEQHTGTTAGRSWWAVPAVTPLAAEARTPAAPRDDGAADLLSADHTGVPVWAAAEPVGLRGDLFGLAGLVLMPLVGLAVGYRQAKAARDADLTIGP</sequence>
<evidence type="ECO:0000256" key="2">
    <source>
        <dbReference type="SAM" id="Phobius"/>
    </source>
</evidence>
<keyword evidence="3" id="KW-0732">Signal</keyword>
<feature type="compositionally biased region" description="Low complexity" evidence="1">
    <location>
        <begin position="106"/>
        <end position="120"/>
    </location>
</feature>
<gene>
    <name evidence="4" type="ORF">MAUB_11190</name>
</gene>
<evidence type="ECO:0000313" key="5">
    <source>
        <dbReference type="Proteomes" id="UP000465609"/>
    </source>
</evidence>
<name>A0ABN5YNY1_9MYCO</name>
<dbReference type="Proteomes" id="UP000465609">
    <property type="component" value="Chromosome"/>
</dbReference>
<feature type="signal peptide" evidence="3">
    <location>
        <begin position="1"/>
        <end position="22"/>
    </location>
</feature>
<evidence type="ECO:0000313" key="4">
    <source>
        <dbReference type="EMBL" id="BBX83246.1"/>
    </source>
</evidence>
<feature type="region of interest" description="Disordered" evidence="1">
    <location>
        <begin position="32"/>
        <end position="133"/>
    </location>
</feature>
<accession>A0ABN5YNY1</accession>
<keyword evidence="5" id="KW-1185">Reference proteome</keyword>
<feature type="compositionally biased region" description="Gly residues" evidence="1">
    <location>
        <begin position="37"/>
        <end position="79"/>
    </location>
</feature>
<evidence type="ECO:0000256" key="3">
    <source>
        <dbReference type="SAM" id="SignalP"/>
    </source>
</evidence>
<dbReference type="RefSeq" id="WP_138231190.1">
    <property type="nucleotide sequence ID" value="NZ_AP022577.1"/>
</dbReference>
<proteinExistence type="predicted"/>
<organism evidence="4 5">
    <name type="scientific">Mycolicibacterium aubagnense</name>
    <dbReference type="NCBI Taxonomy" id="319707"/>
    <lineage>
        <taxon>Bacteria</taxon>
        <taxon>Bacillati</taxon>
        <taxon>Actinomycetota</taxon>
        <taxon>Actinomycetes</taxon>
        <taxon>Mycobacteriales</taxon>
        <taxon>Mycobacteriaceae</taxon>
        <taxon>Mycolicibacterium</taxon>
    </lineage>
</organism>
<keyword evidence="2" id="KW-0472">Membrane</keyword>
<keyword evidence="2" id="KW-1133">Transmembrane helix</keyword>
<keyword evidence="2" id="KW-0812">Transmembrane</keyword>
<feature type="chain" id="PRO_5045115767" evidence="3">
    <location>
        <begin position="23"/>
        <end position="236"/>
    </location>
</feature>
<feature type="compositionally biased region" description="Gly residues" evidence="1">
    <location>
        <begin position="95"/>
        <end position="105"/>
    </location>
</feature>
<evidence type="ECO:0000256" key="1">
    <source>
        <dbReference type="SAM" id="MobiDB-lite"/>
    </source>
</evidence>